<dbReference type="EMBL" id="JBHMEY010000060">
    <property type="protein sequence ID" value="MFB9097592.1"/>
    <property type="molecule type" value="Genomic_DNA"/>
</dbReference>
<comment type="caution">
    <text evidence="1">The sequence shown here is derived from an EMBL/GenBank/DDBJ whole genome shotgun (WGS) entry which is preliminary data.</text>
</comment>
<sequence>MQNIKIEPLSPYHYEFKDSENNLDKIDYFFLKGDFQVNDNLKKELHDFITNYSKTNTKKYAYNSVYIYKETKELNNAYKGDKSSFDGLNNEIIAYVRFNNNELDIFYVLEEGNVVFDLIKNQEVEFEFEQ</sequence>
<protein>
    <submittedName>
        <fullName evidence="1">Uncharacterized protein</fullName>
    </submittedName>
</protein>
<gene>
    <name evidence="1" type="ORF">ACFFVF_13805</name>
</gene>
<keyword evidence="2" id="KW-1185">Reference proteome</keyword>
<organism evidence="1 2">
    <name type="scientific">Flavobacterium jumunjinense</name>
    <dbReference type="NCBI Taxonomy" id="998845"/>
    <lineage>
        <taxon>Bacteria</taxon>
        <taxon>Pseudomonadati</taxon>
        <taxon>Bacteroidota</taxon>
        <taxon>Flavobacteriia</taxon>
        <taxon>Flavobacteriales</taxon>
        <taxon>Flavobacteriaceae</taxon>
        <taxon>Flavobacterium</taxon>
    </lineage>
</organism>
<dbReference type="Proteomes" id="UP001589607">
    <property type="component" value="Unassembled WGS sequence"/>
</dbReference>
<evidence type="ECO:0000313" key="2">
    <source>
        <dbReference type="Proteomes" id="UP001589607"/>
    </source>
</evidence>
<name>A0ABV5GQF9_9FLAO</name>
<accession>A0ABV5GQF9</accession>
<reference evidence="1 2" key="1">
    <citation type="submission" date="2024-09" db="EMBL/GenBank/DDBJ databases">
        <authorList>
            <person name="Sun Q."/>
            <person name="Mori K."/>
        </authorList>
    </citation>
    <scope>NUCLEOTIDE SEQUENCE [LARGE SCALE GENOMIC DNA]</scope>
    <source>
        <strain evidence="1 2">CECT 7955</strain>
    </source>
</reference>
<dbReference type="RefSeq" id="WP_236455381.1">
    <property type="nucleotide sequence ID" value="NZ_CBCSGE010000004.1"/>
</dbReference>
<proteinExistence type="predicted"/>
<evidence type="ECO:0000313" key="1">
    <source>
        <dbReference type="EMBL" id="MFB9097592.1"/>
    </source>
</evidence>